<evidence type="ECO:0000256" key="1">
    <source>
        <dbReference type="SAM" id="SignalP"/>
    </source>
</evidence>
<evidence type="ECO:0000313" key="3">
    <source>
        <dbReference type="EMBL" id="HAE49212.1"/>
    </source>
</evidence>
<reference evidence="3 4" key="1">
    <citation type="journal article" date="2018" name="Nat. Biotechnol.">
        <title>A standardized bacterial taxonomy based on genome phylogeny substantially revises the tree of life.</title>
        <authorList>
            <person name="Parks D.H."/>
            <person name="Chuvochina M."/>
            <person name="Waite D.W."/>
            <person name="Rinke C."/>
            <person name="Skarshewski A."/>
            <person name="Chaumeil P.A."/>
            <person name="Hugenholtz P."/>
        </authorList>
    </citation>
    <scope>NUCLEOTIDE SEQUENCE [LARGE SCALE GENOMIC DNA]</scope>
    <source>
        <strain evidence="3">UBA8739</strain>
    </source>
</reference>
<evidence type="ECO:0000259" key="2">
    <source>
        <dbReference type="Pfam" id="PF13449"/>
    </source>
</evidence>
<keyword evidence="1" id="KW-0732">Signal</keyword>
<gene>
    <name evidence="3" type="ORF">DCK97_17480</name>
</gene>
<comment type="caution">
    <text evidence="3">The sequence shown here is derived from an EMBL/GenBank/DDBJ whole genome shotgun (WGS) entry which is preliminary data.</text>
</comment>
<dbReference type="InterPro" id="IPR027372">
    <property type="entry name" value="Phytase-like_dom"/>
</dbReference>
<dbReference type="EMBL" id="DMAI01000286">
    <property type="protein sequence ID" value="HAE49212.1"/>
    <property type="molecule type" value="Genomic_DNA"/>
</dbReference>
<dbReference type="Proteomes" id="UP000257706">
    <property type="component" value="Unassembled WGS sequence"/>
</dbReference>
<dbReference type="AlphaFoldDB" id="A0A3B9IMW0"/>
<feature type="signal peptide" evidence="1">
    <location>
        <begin position="1"/>
        <end position="30"/>
    </location>
</feature>
<protein>
    <recommendedName>
        <fullName evidence="2">Phytase-like domain-containing protein</fullName>
    </recommendedName>
</protein>
<proteinExistence type="predicted"/>
<dbReference type="PROSITE" id="PS51257">
    <property type="entry name" value="PROKAR_LIPOPROTEIN"/>
    <property type="match status" value="1"/>
</dbReference>
<name>A0A3B9IMW0_9PROT</name>
<feature type="chain" id="PRO_5017644075" description="Phytase-like domain-containing protein" evidence="1">
    <location>
        <begin position="31"/>
        <end position="395"/>
    </location>
</feature>
<dbReference type="Pfam" id="PF13449">
    <property type="entry name" value="Phytase-like"/>
    <property type="match status" value="1"/>
</dbReference>
<feature type="domain" description="Phytase-like" evidence="2">
    <location>
        <begin position="56"/>
        <end position="368"/>
    </location>
</feature>
<accession>A0A3B9IMW0</accession>
<evidence type="ECO:0000313" key="4">
    <source>
        <dbReference type="Proteomes" id="UP000257706"/>
    </source>
</evidence>
<organism evidence="3 4">
    <name type="scientific">Tistrella mobilis</name>
    <dbReference type="NCBI Taxonomy" id="171437"/>
    <lineage>
        <taxon>Bacteria</taxon>
        <taxon>Pseudomonadati</taxon>
        <taxon>Pseudomonadota</taxon>
        <taxon>Alphaproteobacteria</taxon>
        <taxon>Geminicoccales</taxon>
        <taxon>Geminicoccaceae</taxon>
        <taxon>Tistrella</taxon>
    </lineage>
</organism>
<sequence>MKKRRIPARNWLMLIALLPGLGGCAIPAVADPRAVGGLQFLDDRVLRADDGPLRIPAGGLSEVAAVDAMSPEGCERFVFIVDDREEKYGPARALEAELIFDLARHRFSVGDRRWRFLATATAPDVVRPAIIDGEALRVDRRSGLFIWASEGDTWRKSMPGIFESTPDGVLRRAFPLPAVFVPDRPGAPGAGVRPNRGFEALDVDVDGRRIIFMNEDSLAQDGAAGAPGEGPPVRVTVMNRQTGDMLGQHVYRLDFFPDPPRGDLRGGTGATGAVSMLWLEDGSYLVLERAFRRDAGVRIRLYHADPAEADDVRDQWSLAGWHGRAARKTLLGDLLAAGLRADNWEGMAFGPDLPDGRKTLVLVTDDNFNQLFQSTIIAWIALPSFDEVRARRPAQ</sequence>